<dbReference type="AlphaFoldDB" id="A0A927MCH3"/>
<keyword evidence="6" id="KW-1185">Reference proteome</keyword>
<evidence type="ECO:0000256" key="4">
    <source>
        <dbReference type="ARBA" id="ARBA00023136"/>
    </source>
</evidence>
<reference evidence="5" key="1">
    <citation type="submission" date="2020-10" db="EMBL/GenBank/DDBJ databases">
        <title>Sequencing the genomes of 1000 actinobacteria strains.</title>
        <authorList>
            <person name="Klenk H.-P."/>
        </authorList>
    </citation>
    <scope>NUCLEOTIDE SEQUENCE</scope>
    <source>
        <strain evidence="5">DSM 46832</strain>
    </source>
</reference>
<evidence type="ECO:0008006" key="7">
    <source>
        <dbReference type="Google" id="ProtNLM"/>
    </source>
</evidence>
<dbReference type="GO" id="GO:0070273">
    <property type="term" value="F:phosphatidylinositol-4-phosphate binding"/>
    <property type="evidence" value="ECO:0007669"/>
    <property type="project" value="InterPro"/>
</dbReference>
<sequence length="227" mass="24379">MSMSQETSSSAAMATLPLPQRLFLLSLRLEKAKLEDDSAAVRGSLLSAAAVAELCITGWLRDRDGKAERTNATTATLDPFLAQMLGAVPADRPRRWFDVLESGWLEAEETVRDQLVEAGAIAIEHRRILGPIGTKRIHVADPGAVETLRARVRDAVQRDPGSAPTPIGEAVLAALAIDGNVSTVFRWRDLRGRRPAVRALTGRVDRDLPGLRSALSGSLALRGTASS</sequence>
<dbReference type="Gene3D" id="1.10.3630.10">
    <property type="entry name" value="yeast vps74-n-term truncation variant domain like"/>
    <property type="match status" value="1"/>
</dbReference>
<organism evidence="5 6">
    <name type="scientific">Plantactinospora soyae</name>
    <dbReference type="NCBI Taxonomy" id="1544732"/>
    <lineage>
        <taxon>Bacteria</taxon>
        <taxon>Bacillati</taxon>
        <taxon>Actinomycetota</taxon>
        <taxon>Actinomycetes</taxon>
        <taxon>Micromonosporales</taxon>
        <taxon>Micromonosporaceae</taxon>
        <taxon>Plantactinospora</taxon>
    </lineage>
</organism>
<gene>
    <name evidence="5" type="ORF">H4W31_004901</name>
</gene>
<keyword evidence="2" id="KW-0333">Golgi apparatus</keyword>
<evidence type="ECO:0000313" key="6">
    <source>
        <dbReference type="Proteomes" id="UP000649753"/>
    </source>
</evidence>
<accession>A0A927MCH3</accession>
<name>A0A927MCH3_9ACTN</name>
<dbReference type="GO" id="GO:0012505">
    <property type="term" value="C:endomembrane system"/>
    <property type="evidence" value="ECO:0007669"/>
    <property type="project" value="UniProtKB-ARBA"/>
</dbReference>
<protein>
    <recommendedName>
        <fullName evidence="7">GPP34 family phosphoprotein</fullName>
    </recommendedName>
</protein>
<dbReference type="InterPro" id="IPR008628">
    <property type="entry name" value="GPP34-like"/>
</dbReference>
<dbReference type="EMBL" id="JADBEB010000001">
    <property type="protein sequence ID" value="MBE1489263.1"/>
    <property type="molecule type" value="Genomic_DNA"/>
</dbReference>
<dbReference type="GO" id="GO:0005737">
    <property type="term" value="C:cytoplasm"/>
    <property type="evidence" value="ECO:0007669"/>
    <property type="project" value="UniProtKB-ARBA"/>
</dbReference>
<dbReference type="InterPro" id="IPR038261">
    <property type="entry name" value="GPP34-like_sf"/>
</dbReference>
<evidence type="ECO:0000256" key="3">
    <source>
        <dbReference type="ARBA" id="ARBA00023121"/>
    </source>
</evidence>
<dbReference type="Pfam" id="PF05719">
    <property type="entry name" value="GPP34"/>
    <property type="match status" value="1"/>
</dbReference>
<proteinExistence type="predicted"/>
<keyword evidence="4" id="KW-0472">Membrane</keyword>
<comment type="caution">
    <text evidence="5">The sequence shown here is derived from an EMBL/GenBank/DDBJ whole genome shotgun (WGS) entry which is preliminary data.</text>
</comment>
<evidence type="ECO:0000313" key="5">
    <source>
        <dbReference type="EMBL" id="MBE1489263.1"/>
    </source>
</evidence>
<dbReference type="Proteomes" id="UP000649753">
    <property type="component" value="Unassembled WGS sequence"/>
</dbReference>
<comment type="subcellular location">
    <subcellularLocation>
        <location evidence="1">Golgi apparatus membrane</location>
        <topology evidence="1">Peripheral membrane protein</topology>
        <orientation evidence="1">Cytoplasmic side</orientation>
    </subcellularLocation>
</comment>
<keyword evidence="3" id="KW-0446">Lipid-binding</keyword>
<evidence type="ECO:0000256" key="2">
    <source>
        <dbReference type="ARBA" id="ARBA00023034"/>
    </source>
</evidence>
<evidence type="ECO:0000256" key="1">
    <source>
        <dbReference type="ARBA" id="ARBA00004255"/>
    </source>
</evidence>
<dbReference type="RefSeq" id="WP_192768759.1">
    <property type="nucleotide sequence ID" value="NZ_JADBEB010000001.1"/>
</dbReference>